<evidence type="ECO:0000256" key="1">
    <source>
        <dbReference type="SAM" id="MobiDB-lite"/>
    </source>
</evidence>
<feature type="compositionally biased region" description="Basic and acidic residues" evidence="1">
    <location>
        <begin position="95"/>
        <end position="105"/>
    </location>
</feature>
<accession>A0A2T5HYG1</accession>
<dbReference type="RefSeq" id="WP_107803550.1">
    <property type="nucleotide sequence ID" value="NZ_QAOI01000015.1"/>
</dbReference>
<protein>
    <recommendedName>
        <fullName evidence="5">Low-complexity protein</fullName>
    </recommendedName>
</protein>
<proteinExistence type="predicted"/>
<gene>
    <name evidence="3" type="ORF">C8R26_11511</name>
</gene>
<reference evidence="3 4" key="1">
    <citation type="submission" date="2018-04" db="EMBL/GenBank/DDBJ databases">
        <title>Active sludge and wastewater microbial communities from Klosterneuburg, Austria.</title>
        <authorList>
            <person name="Wagner M."/>
        </authorList>
    </citation>
    <scope>NUCLEOTIDE SEQUENCE [LARGE SCALE GENOMIC DNA]</scope>
    <source>
        <strain evidence="3 4">Nm49</strain>
    </source>
</reference>
<organism evidence="3 4">
    <name type="scientific">Nitrosomonas oligotropha</name>
    <dbReference type="NCBI Taxonomy" id="42354"/>
    <lineage>
        <taxon>Bacteria</taxon>
        <taxon>Pseudomonadati</taxon>
        <taxon>Pseudomonadota</taxon>
        <taxon>Betaproteobacteria</taxon>
        <taxon>Nitrosomonadales</taxon>
        <taxon>Nitrosomonadaceae</taxon>
        <taxon>Nitrosomonas</taxon>
    </lineage>
</organism>
<dbReference type="AlphaFoldDB" id="A0A2T5HYG1"/>
<feature type="region of interest" description="Disordered" evidence="1">
    <location>
        <begin position="50"/>
        <end position="113"/>
    </location>
</feature>
<sequence length="113" mass="11580">MSKKSMKPVSLALSTALVTSLAASNLSADTVANPFAMNELSGGYMQLADASGAANKPAQDGGKETKQNMEGKCGEGKCGSKKEMKQNMEGKCGGKKAEQEGKCGEGKCGANKK</sequence>
<feature type="chain" id="PRO_5015449875" description="Low-complexity protein" evidence="2">
    <location>
        <begin position="29"/>
        <end position="113"/>
    </location>
</feature>
<dbReference type="EMBL" id="QAOI01000015">
    <property type="protein sequence ID" value="PTQ76612.1"/>
    <property type="molecule type" value="Genomic_DNA"/>
</dbReference>
<evidence type="ECO:0008006" key="5">
    <source>
        <dbReference type="Google" id="ProtNLM"/>
    </source>
</evidence>
<evidence type="ECO:0000256" key="2">
    <source>
        <dbReference type="SAM" id="SignalP"/>
    </source>
</evidence>
<evidence type="ECO:0000313" key="4">
    <source>
        <dbReference type="Proteomes" id="UP000244128"/>
    </source>
</evidence>
<name>A0A2T5HYG1_9PROT</name>
<dbReference type="Proteomes" id="UP000244128">
    <property type="component" value="Unassembled WGS sequence"/>
</dbReference>
<feature type="signal peptide" evidence="2">
    <location>
        <begin position="1"/>
        <end position="28"/>
    </location>
</feature>
<keyword evidence="2" id="KW-0732">Signal</keyword>
<comment type="caution">
    <text evidence="3">The sequence shown here is derived from an EMBL/GenBank/DDBJ whole genome shotgun (WGS) entry which is preliminary data.</text>
</comment>
<evidence type="ECO:0000313" key="3">
    <source>
        <dbReference type="EMBL" id="PTQ76612.1"/>
    </source>
</evidence>
<feature type="compositionally biased region" description="Basic and acidic residues" evidence="1">
    <location>
        <begin position="61"/>
        <end position="88"/>
    </location>
</feature>